<name>A0A7I7X2X2_9MYCO</name>
<sequence length="143" mass="14615">MLATPTTFARVLKSTDRLPTDSATVLCAGQYRSGIHCTSVSSTQSKLPVIGGLERTAMLRSAALRSLTGAENVTTTGCATPTTAPDAGWIEAIPVTGGCVAAAELSPGVTSVVTATPITTIADRTDVHIVGIPSPSSDLGYRR</sequence>
<evidence type="ECO:0000313" key="2">
    <source>
        <dbReference type="Proteomes" id="UP000467260"/>
    </source>
</evidence>
<proteinExistence type="predicted"/>
<protein>
    <submittedName>
        <fullName evidence="1">Uncharacterized protein</fullName>
    </submittedName>
</protein>
<gene>
    <name evidence="1" type="ORF">MHIB_22400</name>
</gene>
<keyword evidence="2" id="KW-1185">Reference proteome</keyword>
<organism evidence="1 2">
    <name type="scientific">Mycolicibacter hiberniae</name>
    <dbReference type="NCBI Taxonomy" id="29314"/>
    <lineage>
        <taxon>Bacteria</taxon>
        <taxon>Bacillati</taxon>
        <taxon>Actinomycetota</taxon>
        <taxon>Actinomycetes</taxon>
        <taxon>Mycobacteriales</taxon>
        <taxon>Mycobacteriaceae</taxon>
        <taxon>Mycolicibacter</taxon>
    </lineage>
</organism>
<evidence type="ECO:0000313" key="1">
    <source>
        <dbReference type="EMBL" id="BBZ23822.1"/>
    </source>
</evidence>
<dbReference type="EMBL" id="AP022609">
    <property type="protein sequence ID" value="BBZ23822.1"/>
    <property type="molecule type" value="Genomic_DNA"/>
</dbReference>
<dbReference type="Proteomes" id="UP000467260">
    <property type="component" value="Chromosome"/>
</dbReference>
<reference evidence="1 2" key="1">
    <citation type="journal article" date="2019" name="Emerg. Microbes Infect.">
        <title>Comprehensive subspecies identification of 175 nontuberculous mycobacteria species based on 7547 genomic profiles.</title>
        <authorList>
            <person name="Matsumoto Y."/>
            <person name="Kinjo T."/>
            <person name="Motooka D."/>
            <person name="Nabeya D."/>
            <person name="Jung N."/>
            <person name="Uechi K."/>
            <person name="Horii T."/>
            <person name="Iida T."/>
            <person name="Fujita J."/>
            <person name="Nakamura S."/>
        </authorList>
    </citation>
    <scope>NUCLEOTIDE SEQUENCE [LARGE SCALE GENOMIC DNA]</scope>
    <source>
        <strain evidence="1 2">JCM 13571</strain>
    </source>
</reference>
<dbReference type="KEGG" id="mhib:MHIB_22400"/>
<accession>A0A7I7X2X2</accession>
<dbReference type="AlphaFoldDB" id="A0A7I7X2X2"/>